<dbReference type="EMBL" id="SPLM01000036">
    <property type="protein sequence ID" value="TMW66313.1"/>
    <property type="molecule type" value="Genomic_DNA"/>
</dbReference>
<evidence type="ECO:0000256" key="1">
    <source>
        <dbReference type="SAM" id="MobiDB-lite"/>
    </source>
</evidence>
<feature type="region of interest" description="Disordered" evidence="1">
    <location>
        <begin position="593"/>
        <end position="645"/>
    </location>
</feature>
<dbReference type="InterPro" id="IPR015943">
    <property type="entry name" value="WD40/YVTN_repeat-like_dom_sf"/>
</dbReference>
<evidence type="ECO:0000313" key="2">
    <source>
        <dbReference type="EMBL" id="TMW66313.1"/>
    </source>
</evidence>
<dbReference type="Gene3D" id="2.130.10.10">
    <property type="entry name" value="YVTN repeat-like/Quinoprotein amine dehydrogenase"/>
    <property type="match status" value="1"/>
</dbReference>
<feature type="compositionally biased region" description="Basic and acidic residues" evidence="1">
    <location>
        <begin position="634"/>
        <end position="645"/>
    </location>
</feature>
<comment type="caution">
    <text evidence="2">The sequence shown here is derived from an EMBL/GenBank/DDBJ whole genome shotgun (WGS) entry which is preliminary data.</text>
</comment>
<dbReference type="SMART" id="SM00320">
    <property type="entry name" value="WD40"/>
    <property type="match status" value="5"/>
</dbReference>
<dbReference type="AlphaFoldDB" id="A0A8K1FQ69"/>
<dbReference type="OrthoDB" id="2096344at2759"/>
<dbReference type="PANTHER" id="PTHR44499:SF1">
    <property type="entry name" value="JOUBERIN"/>
    <property type="match status" value="1"/>
</dbReference>
<evidence type="ECO:0000313" key="3">
    <source>
        <dbReference type="Proteomes" id="UP000794436"/>
    </source>
</evidence>
<sequence>MVQSAPAKISLEHESRFQWHAPLVCKLPLSQFLSPRVLVLVEIAERKPPRRKKPSVWSCRKAKEKNTNADQSRIEYKRVAWCFFRPIGTTGHLKIPTLSLDNPTPSNMQRRLQLFEYQPVRWLDMHHARKHWDVENHSKNQPAEKIPAIFVQFQKRVRSPVRCSLHVKIRPVATSIAPPSPRHLEGKTEQPSNLGNIEEESGDNQAPPETEAVQPDESKESYQTEAEPVDPADDELSPLMLYRRNGLEPCLIPQRVLYRLHTGRKGCSAVAFSPDGLFISAAVHHITTTSDEWVVNIYEIHSGCLWQVCRGAQSMLHSLEWSSSTAILSASEGVVLLWGLSGARNATSVQPQTTWHHTPSPVFVYCAIFMPTDPGIVISGASDGCVRLWRLRNDDLGHHQSESTPVVQWKASDGAIHSVRVEAKSQRLFCGDSLGNISVWTPSGPQDKYKPPSTAYERIKVIQTGQLSIASMQLHPRKPHLLVLTHPHTLLHFELRSYLLLHKSYSGITCDHLLVKPSFSPDGRFVVSGSEDGVPQLFTSLHGERMAKGVWGQRFFHGAPILEIAWSPRAHIVAMSAYGGNHPIVVLCARPEDEETDVQHPDPEHGYISGSPLDTKSRTGRSSGGLNGVSSMTHQEEERVQRALERRRQRLEARLNREMTADRDA</sequence>
<dbReference type="GO" id="GO:0036064">
    <property type="term" value="C:ciliary basal body"/>
    <property type="evidence" value="ECO:0007669"/>
    <property type="project" value="TreeGrafter"/>
</dbReference>
<feature type="region of interest" description="Disordered" evidence="1">
    <location>
        <begin position="174"/>
        <end position="235"/>
    </location>
</feature>
<gene>
    <name evidence="2" type="ORF">Poli38472_004078</name>
</gene>
<dbReference type="InterPro" id="IPR036322">
    <property type="entry name" value="WD40_repeat_dom_sf"/>
</dbReference>
<dbReference type="Pfam" id="PF00400">
    <property type="entry name" value="WD40"/>
    <property type="match status" value="2"/>
</dbReference>
<proteinExistence type="predicted"/>
<name>A0A8K1FQ69_PYTOL</name>
<protein>
    <submittedName>
        <fullName evidence="2">Uncharacterized protein</fullName>
    </submittedName>
</protein>
<organism evidence="2 3">
    <name type="scientific">Pythium oligandrum</name>
    <name type="common">Mycoparasitic fungus</name>
    <dbReference type="NCBI Taxonomy" id="41045"/>
    <lineage>
        <taxon>Eukaryota</taxon>
        <taxon>Sar</taxon>
        <taxon>Stramenopiles</taxon>
        <taxon>Oomycota</taxon>
        <taxon>Peronosporomycetes</taxon>
        <taxon>Pythiales</taxon>
        <taxon>Pythiaceae</taxon>
        <taxon>Pythium</taxon>
    </lineage>
</organism>
<dbReference type="GO" id="GO:0044458">
    <property type="term" value="P:motile cilium assembly"/>
    <property type="evidence" value="ECO:0007669"/>
    <property type="project" value="TreeGrafter"/>
</dbReference>
<reference evidence="2" key="1">
    <citation type="submission" date="2019-03" db="EMBL/GenBank/DDBJ databases">
        <title>Long read genome sequence of the mycoparasitic Pythium oligandrum ATCC 38472 isolated from sugarbeet rhizosphere.</title>
        <authorList>
            <person name="Gaulin E."/>
        </authorList>
    </citation>
    <scope>NUCLEOTIDE SEQUENCE</scope>
    <source>
        <strain evidence="2">ATCC 38472_TT</strain>
    </source>
</reference>
<keyword evidence="3" id="KW-1185">Reference proteome</keyword>
<dbReference type="InterPro" id="IPR001680">
    <property type="entry name" value="WD40_rpt"/>
</dbReference>
<accession>A0A8K1FQ69</accession>
<dbReference type="InterPro" id="IPR052803">
    <property type="entry name" value="Cilium-Associated_Jouberin"/>
</dbReference>
<dbReference type="PANTHER" id="PTHR44499">
    <property type="entry name" value="JOUBERIN"/>
    <property type="match status" value="1"/>
</dbReference>
<dbReference type="SUPFAM" id="SSF50978">
    <property type="entry name" value="WD40 repeat-like"/>
    <property type="match status" value="1"/>
</dbReference>
<dbReference type="Proteomes" id="UP000794436">
    <property type="component" value="Unassembled WGS sequence"/>
</dbReference>